<proteinExistence type="predicted"/>
<evidence type="ECO:0008006" key="2">
    <source>
        <dbReference type="Google" id="ProtNLM"/>
    </source>
</evidence>
<dbReference type="InterPro" id="IPR005358">
    <property type="entry name" value="Puta_zinc/iron-chelating_dom"/>
</dbReference>
<name>A0A3B1AX40_9ZZZZ</name>
<sequence length="142" mass="17083">MSPKTTFNGIKITTENKCGFCDGAKCCTYITEELEAPRSMHDFDHMLWQISHENIRIYKDDDGWYLLVETTCLHLQKDGRCGIYDDRPHVCRQHDNDYCEFDAPAEDGFDLYFQDFEQLTKYCKKRFKGWKKRFKKFEKEYE</sequence>
<accession>A0A3B1AX40</accession>
<reference evidence="1" key="1">
    <citation type="submission" date="2018-06" db="EMBL/GenBank/DDBJ databases">
        <authorList>
            <person name="Zhirakovskaya E."/>
        </authorList>
    </citation>
    <scope>NUCLEOTIDE SEQUENCE</scope>
</reference>
<protein>
    <recommendedName>
        <fullName evidence="2">YkgJ family cysteine cluster protein</fullName>
    </recommendedName>
</protein>
<dbReference type="EMBL" id="UOFV01000468">
    <property type="protein sequence ID" value="VAX04394.1"/>
    <property type="molecule type" value="Genomic_DNA"/>
</dbReference>
<gene>
    <name evidence="1" type="ORF">MNBD_GAMMA19-651</name>
</gene>
<dbReference type="AlphaFoldDB" id="A0A3B1AX40"/>
<evidence type="ECO:0000313" key="1">
    <source>
        <dbReference type="EMBL" id="VAX04394.1"/>
    </source>
</evidence>
<dbReference type="Pfam" id="PF03692">
    <property type="entry name" value="CxxCxxCC"/>
    <property type="match status" value="1"/>
</dbReference>
<organism evidence="1">
    <name type="scientific">hydrothermal vent metagenome</name>
    <dbReference type="NCBI Taxonomy" id="652676"/>
    <lineage>
        <taxon>unclassified sequences</taxon>
        <taxon>metagenomes</taxon>
        <taxon>ecological metagenomes</taxon>
    </lineage>
</organism>